<evidence type="ECO:0000313" key="2">
    <source>
        <dbReference type="EMBL" id="KAJ8771664.1"/>
    </source>
</evidence>
<keyword evidence="3" id="KW-1185">Reference proteome</keyword>
<dbReference type="PANTHER" id="PTHR34194">
    <property type="entry name" value="F14J8.16 PROTEIN"/>
    <property type="match status" value="1"/>
</dbReference>
<reference evidence="2 3" key="1">
    <citation type="submission" date="2021-09" db="EMBL/GenBank/DDBJ databases">
        <title>Genomic insights and catalytic innovation underlie evolution of tropane alkaloids biosynthesis.</title>
        <authorList>
            <person name="Wang Y.-J."/>
            <person name="Tian T."/>
            <person name="Huang J.-P."/>
            <person name="Huang S.-X."/>
        </authorList>
    </citation>
    <scope>NUCLEOTIDE SEQUENCE [LARGE SCALE GENOMIC DNA]</scope>
    <source>
        <strain evidence="2">KIB-2018</strain>
        <tissue evidence="2">Leaf</tissue>
    </source>
</reference>
<evidence type="ECO:0000256" key="1">
    <source>
        <dbReference type="SAM" id="MobiDB-lite"/>
    </source>
</evidence>
<dbReference type="EMBL" id="JAIWQS010000002">
    <property type="protein sequence ID" value="KAJ8771664.1"/>
    <property type="molecule type" value="Genomic_DNA"/>
</dbReference>
<feature type="region of interest" description="Disordered" evidence="1">
    <location>
        <begin position="142"/>
        <end position="175"/>
    </location>
</feature>
<proteinExistence type="predicted"/>
<name>A0AAV8U037_9ROSI</name>
<protein>
    <submittedName>
        <fullName evidence="2">Uncharacterized protein</fullName>
    </submittedName>
</protein>
<organism evidence="2 3">
    <name type="scientific">Erythroxylum novogranatense</name>
    <dbReference type="NCBI Taxonomy" id="1862640"/>
    <lineage>
        <taxon>Eukaryota</taxon>
        <taxon>Viridiplantae</taxon>
        <taxon>Streptophyta</taxon>
        <taxon>Embryophyta</taxon>
        <taxon>Tracheophyta</taxon>
        <taxon>Spermatophyta</taxon>
        <taxon>Magnoliopsida</taxon>
        <taxon>eudicotyledons</taxon>
        <taxon>Gunneridae</taxon>
        <taxon>Pentapetalae</taxon>
        <taxon>rosids</taxon>
        <taxon>fabids</taxon>
        <taxon>Malpighiales</taxon>
        <taxon>Erythroxylaceae</taxon>
        <taxon>Erythroxylum</taxon>
    </lineage>
</organism>
<dbReference type="AlphaFoldDB" id="A0AAV8U037"/>
<comment type="caution">
    <text evidence="2">The sequence shown here is derived from an EMBL/GenBank/DDBJ whole genome shotgun (WGS) entry which is preliminary data.</text>
</comment>
<dbReference type="Proteomes" id="UP001159364">
    <property type="component" value="Linkage Group LG02"/>
</dbReference>
<accession>A0AAV8U037</accession>
<evidence type="ECO:0000313" key="3">
    <source>
        <dbReference type="Proteomes" id="UP001159364"/>
    </source>
</evidence>
<sequence length="407" mass="46821">MRPKKRRTSNPPPMMIDIKEDDPRLARRWKRRSIASQSSKISLRRIDCSNVDEYVVGEGNSIACRRVIHDVHDDTHNDSADDDMDPDYKIFIEKLRENGNSYILELLVSDGAVDMISYDTYDEQYGSGIVENTKTMVDFQMNNQRKESDARSSSRRRKVETQRTLRNVPGRVGKSSVAEEKVKGNVVDPILCELKDNLRTRPLPEVLDSINSKFSEQNLAEVDETYQNLLNGVKVEGSNFVFTFENGKEIIYGKDEESSMDSEVNEMDVCNLNIQICMYHFLDERDGCIENSVRKSCLQFREGVMEVLRKPFDEEYRDLFVEATLERKMVRDKELRSGPKQFQLPGCGKSYLDKHHGWLTIFILSINLVRQFFVSLAGLASVDFLLAVSSHRLVGPYLNCMTLEVRP</sequence>
<gene>
    <name evidence="2" type="ORF">K2173_026841</name>
</gene>
<dbReference type="PANTHER" id="PTHR34194:SF2">
    <property type="entry name" value="F14J8.16 PROTEIN"/>
    <property type="match status" value="1"/>
</dbReference>